<dbReference type="Proteomes" id="UP001148662">
    <property type="component" value="Unassembled WGS sequence"/>
</dbReference>
<keyword evidence="2" id="KW-1185">Reference proteome</keyword>
<evidence type="ECO:0000313" key="2">
    <source>
        <dbReference type="Proteomes" id="UP001148662"/>
    </source>
</evidence>
<protein>
    <submittedName>
        <fullName evidence="1">Uncharacterized protein</fullName>
    </submittedName>
</protein>
<gene>
    <name evidence="1" type="ORF">NM688_g6583</name>
</gene>
<organism evidence="1 2">
    <name type="scientific">Phlebia brevispora</name>
    <dbReference type="NCBI Taxonomy" id="194682"/>
    <lineage>
        <taxon>Eukaryota</taxon>
        <taxon>Fungi</taxon>
        <taxon>Dikarya</taxon>
        <taxon>Basidiomycota</taxon>
        <taxon>Agaricomycotina</taxon>
        <taxon>Agaricomycetes</taxon>
        <taxon>Polyporales</taxon>
        <taxon>Meruliaceae</taxon>
        <taxon>Phlebia</taxon>
    </lineage>
</organism>
<sequence length="297" mass="32766">MKHNGVTVVNFEDGRSLWDVAELSDSKPATLARGACLSRPALAVLMSCLSIGCYRRPNPHHISQILQCLGDKSTTERPSGWSAVEHYMRKHDEGMIRNLEGDVDTFLVFAGLFCAVLTTFTALQSYSLLQADNTQTTVELLTQICAQLESPSSNTIPLNSTQPVAQILPFSAPASAICINVLWFLSLVLSLAAALFGIIAKQWFRHHIARDAVLALPQDNVLVRQMRFDAWMAWKVPIIVATIPALLEVTLVLSLSGIIVFKLLWILNHIAAGCPCSRRRVVPKPYITARCPAYIFV</sequence>
<evidence type="ECO:0000313" key="1">
    <source>
        <dbReference type="EMBL" id="KAJ3537994.1"/>
    </source>
</evidence>
<dbReference type="EMBL" id="JANHOG010001382">
    <property type="protein sequence ID" value="KAJ3537994.1"/>
    <property type="molecule type" value="Genomic_DNA"/>
</dbReference>
<reference evidence="1" key="1">
    <citation type="submission" date="2022-07" db="EMBL/GenBank/DDBJ databases">
        <title>Genome Sequence of Phlebia brevispora.</title>
        <authorList>
            <person name="Buettner E."/>
        </authorList>
    </citation>
    <scope>NUCLEOTIDE SEQUENCE</scope>
    <source>
        <strain evidence="1">MPL23</strain>
    </source>
</reference>
<accession>A0ACC1SEE0</accession>
<comment type="caution">
    <text evidence="1">The sequence shown here is derived from an EMBL/GenBank/DDBJ whole genome shotgun (WGS) entry which is preliminary data.</text>
</comment>
<name>A0ACC1SEE0_9APHY</name>
<proteinExistence type="predicted"/>